<evidence type="ECO:0000313" key="2">
    <source>
        <dbReference type="Proteomes" id="UP000186922"/>
    </source>
</evidence>
<accession>A0A1D1V884</accession>
<gene>
    <name evidence="1" type="primary">RvY_08473-1</name>
    <name evidence="1" type="synonym">RvY_08473.1</name>
    <name evidence="1" type="ORF">RvY_08473</name>
</gene>
<keyword evidence="2" id="KW-1185">Reference proteome</keyword>
<comment type="caution">
    <text evidence="1">The sequence shown here is derived from an EMBL/GenBank/DDBJ whole genome shotgun (WGS) entry which is preliminary data.</text>
</comment>
<evidence type="ECO:0000313" key="1">
    <source>
        <dbReference type="EMBL" id="GAU97120.1"/>
    </source>
</evidence>
<protein>
    <submittedName>
        <fullName evidence="1">Uncharacterized protein</fullName>
    </submittedName>
</protein>
<dbReference type="Proteomes" id="UP000186922">
    <property type="component" value="Unassembled WGS sequence"/>
</dbReference>
<sequence>MHVTYESDLQKLRGTYLKLDRVYCEDIGALVITMDALMHYSKALLKMDLVVFEEVIFKHRFLN</sequence>
<reference evidence="1 2" key="1">
    <citation type="journal article" date="2016" name="Nat. Commun.">
        <title>Extremotolerant tardigrade genome and improved radiotolerance of human cultured cells by tardigrade-unique protein.</title>
        <authorList>
            <person name="Hashimoto T."/>
            <person name="Horikawa D.D."/>
            <person name="Saito Y."/>
            <person name="Kuwahara H."/>
            <person name="Kozuka-Hata H."/>
            <person name="Shin-I T."/>
            <person name="Minakuchi Y."/>
            <person name="Ohishi K."/>
            <person name="Motoyama A."/>
            <person name="Aizu T."/>
            <person name="Enomoto A."/>
            <person name="Kondo K."/>
            <person name="Tanaka S."/>
            <person name="Hara Y."/>
            <person name="Koshikawa S."/>
            <person name="Sagara H."/>
            <person name="Miura T."/>
            <person name="Yokobori S."/>
            <person name="Miyagawa K."/>
            <person name="Suzuki Y."/>
            <person name="Kubo T."/>
            <person name="Oyama M."/>
            <person name="Kohara Y."/>
            <person name="Fujiyama A."/>
            <person name="Arakawa K."/>
            <person name="Katayama T."/>
            <person name="Toyoda A."/>
            <person name="Kunieda T."/>
        </authorList>
    </citation>
    <scope>NUCLEOTIDE SEQUENCE [LARGE SCALE GENOMIC DNA]</scope>
    <source>
        <strain evidence="1 2">YOKOZUNA-1</strain>
    </source>
</reference>
<dbReference type="EMBL" id="BDGG01000004">
    <property type="protein sequence ID" value="GAU97120.1"/>
    <property type="molecule type" value="Genomic_DNA"/>
</dbReference>
<organism evidence="1 2">
    <name type="scientific">Ramazzottius varieornatus</name>
    <name type="common">Water bear</name>
    <name type="synonym">Tardigrade</name>
    <dbReference type="NCBI Taxonomy" id="947166"/>
    <lineage>
        <taxon>Eukaryota</taxon>
        <taxon>Metazoa</taxon>
        <taxon>Ecdysozoa</taxon>
        <taxon>Tardigrada</taxon>
        <taxon>Eutardigrada</taxon>
        <taxon>Parachela</taxon>
        <taxon>Hypsibioidea</taxon>
        <taxon>Ramazzottiidae</taxon>
        <taxon>Ramazzottius</taxon>
    </lineage>
</organism>
<dbReference type="AlphaFoldDB" id="A0A1D1V884"/>
<proteinExistence type="predicted"/>
<name>A0A1D1V884_RAMVA</name>